<dbReference type="GO" id="GO:0046872">
    <property type="term" value="F:metal ion binding"/>
    <property type="evidence" value="ECO:0007669"/>
    <property type="project" value="UniProtKB-KW"/>
</dbReference>
<comment type="catalytic activity">
    <reaction evidence="9 10">
        <text>propanoyl-CoA + phosphate = propanoyl phosphate + CoA</text>
        <dbReference type="Rhea" id="RHEA:28046"/>
        <dbReference type="ChEBI" id="CHEBI:43474"/>
        <dbReference type="ChEBI" id="CHEBI:57287"/>
        <dbReference type="ChEBI" id="CHEBI:57392"/>
        <dbReference type="ChEBI" id="CHEBI:58933"/>
        <dbReference type="EC" id="2.3.1.222"/>
    </reaction>
</comment>
<dbReference type="InterPro" id="IPR008300">
    <property type="entry name" value="PTAC"/>
</dbReference>
<dbReference type="PANTHER" id="PTHR39453:SF1">
    <property type="entry name" value="PHOSPHATE PROPANOYLTRANSFERASE"/>
    <property type="match status" value="1"/>
</dbReference>
<evidence type="ECO:0000256" key="10">
    <source>
        <dbReference type="PIRNR" id="PIRNR010130"/>
    </source>
</evidence>
<keyword evidence="8 10" id="KW-0012">Acyltransferase</keyword>
<name>A0AAU7VJC5_9FIRM</name>
<keyword evidence="7" id="KW-0862">Zinc</keyword>
<keyword evidence="6" id="KW-0479">Metal-binding</keyword>
<evidence type="ECO:0000256" key="2">
    <source>
        <dbReference type="ARBA" id="ARBA00007342"/>
    </source>
</evidence>
<dbReference type="RefSeq" id="WP_350342951.1">
    <property type="nucleotide sequence ID" value="NZ_CP158367.1"/>
</dbReference>
<evidence type="ECO:0000256" key="8">
    <source>
        <dbReference type="ARBA" id="ARBA00023315"/>
    </source>
</evidence>
<comment type="cofactor">
    <cofactor evidence="1">
        <name>Zn(2+)</name>
        <dbReference type="ChEBI" id="CHEBI:29105"/>
    </cofactor>
</comment>
<dbReference type="AlphaFoldDB" id="A0AAU7VJC5"/>
<evidence type="ECO:0000256" key="5">
    <source>
        <dbReference type="ARBA" id="ARBA00022679"/>
    </source>
</evidence>
<evidence type="ECO:0000256" key="7">
    <source>
        <dbReference type="ARBA" id="ARBA00022833"/>
    </source>
</evidence>
<dbReference type="Pfam" id="PF06130">
    <property type="entry name" value="PTAC"/>
    <property type="match status" value="1"/>
</dbReference>
<evidence type="ECO:0000256" key="6">
    <source>
        <dbReference type="ARBA" id="ARBA00022723"/>
    </source>
</evidence>
<dbReference type="PANTHER" id="PTHR39453">
    <property type="entry name" value="PHOSPHATE PROPANOYLTRANSFERASE"/>
    <property type="match status" value="1"/>
</dbReference>
<dbReference type="EMBL" id="CP158367">
    <property type="protein sequence ID" value="XBX74193.1"/>
    <property type="molecule type" value="Genomic_DNA"/>
</dbReference>
<comment type="function">
    <text evidence="10">Involved in 1,2-propanediol (1,2-PD) degradation by catalyzing the conversion of propanoyl-CoA to propanoyl-phosphate.</text>
</comment>
<comment type="similarity">
    <text evidence="2 10">Belongs to the PduL family.</text>
</comment>
<evidence type="ECO:0000256" key="1">
    <source>
        <dbReference type="ARBA" id="ARBA00001947"/>
    </source>
</evidence>
<protein>
    <recommendedName>
        <fullName evidence="4 10">Phosphate propanoyltransferase</fullName>
        <ecNumber evidence="3 10">2.3.1.222</ecNumber>
    </recommendedName>
</protein>
<accession>A0AAU7VJC5</accession>
<evidence type="ECO:0000256" key="3">
    <source>
        <dbReference type="ARBA" id="ARBA00012206"/>
    </source>
</evidence>
<reference evidence="11" key="2">
    <citation type="submission" date="2024-06" db="EMBL/GenBank/DDBJ databases">
        <authorList>
            <person name="Petrova K.O."/>
            <person name="Toshchakov S.V."/>
            <person name="Boltjanskaja Y.V."/>
            <person name="Kevbrin V."/>
        </authorList>
    </citation>
    <scope>NUCLEOTIDE SEQUENCE</scope>
    <source>
        <strain evidence="11">Z-910T</strain>
    </source>
</reference>
<dbReference type="EC" id="2.3.1.222" evidence="3 10"/>
<comment type="pathway">
    <text evidence="10">Polyol metabolism; 1,2-propanediol degradation.</text>
</comment>
<gene>
    <name evidence="11" type="ORF">PRVXT_002220</name>
</gene>
<keyword evidence="5 10" id="KW-0808">Transferase</keyword>
<organism evidence="11">
    <name type="scientific">Proteinivorax tanatarense</name>
    <dbReference type="NCBI Taxonomy" id="1260629"/>
    <lineage>
        <taxon>Bacteria</taxon>
        <taxon>Bacillati</taxon>
        <taxon>Bacillota</taxon>
        <taxon>Clostridia</taxon>
        <taxon>Eubacteriales</taxon>
        <taxon>Proteinivoracaceae</taxon>
        <taxon>Proteinivorax</taxon>
    </lineage>
</organism>
<dbReference type="GO" id="GO:0016747">
    <property type="term" value="F:acyltransferase activity, transferring groups other than amino-acyl groups"/>
    <property type="evidence" value="ECO:0007669"/>
    <property type="project" value="InterPro"/>
</dbReference>
<dbReference type="PIRSF" id="PIRSF010130">
    <property type="entry name" value="PduL"/>
    <property type="match status" value="1"/>
</dbReference>
<reference evidence="11" key="1">
    <citation type="journal article" date="2013" name="Extremophiles">
        <title>Proteinivorax tanatarense gen. nov., sp. nov., an anaerobic, haloalkaliphilic, proteolytic bacterium isolated from a decaying algal bloom, and proposal of Proteinivoraceae fam. nov.</title>
        <authorList>
            <person name="Kevbrin V."/>
            <person name="Boltyanskaya Y."/>
            <person name="Zhilina T."/>
            <person name="Kolganova T."/>
            <person name="Lavrentjeva E."/>
            <person name="Kuznetsov B."/>
        </authorList>
    </citation>
    <scope>NUCLEOTIDE SEQUENCE</scope>
    <source>
        <strain evidence="11">Z-910T</strain>
    </source>
</reference>
<sequence length="224" mass="24741">MNEALIEKVVKEFIDEMRNTESLQKVEVKESIAKDSIEIPLETSARHVHLSKEDLEFLFGDSEELGVRKKLSQPGQFQYDERVNLIGPKGNINNVAILGPARSQSQVEISYTDARTLGVQPPLKDSGDLEGSVGIIISTGKKALNLSKGVIVAKRHIHMTEEDARKLGVKNGQEVSVKIKSRRPAILEGVLIRVSDNYSFSMHIDHDEGNATAYLPGTKAEIVK</sequence>
<evidence type="ECO:0000256" key="9">
    <source>
        <dbReference type="ARBA" id="ARBA00047589"/>
    </source>
</evidence>
<dbReference type="NCBIfam" id="NF011652">
    <property type="entry name" value="PRK15070.1"/>
    <property type="match status" value="1"/>
</dbReference>
<proteinExistence type="inferred from homology"/>
<evidence type="ECO:0000256" key="4">
    <source>
        <dbReference type="ARBA" id="ARBA00020837"/>
    </source>
</evidence>
<evidence type="ECO:0000313" key="11">
    <source>
        <dbReference type="EMBL" id="XBX74193.1"/>
    </source>
</evidence>